<dbReference type="Gene3D" id="3.30.200.20">
    <property type="entry name" value="Phosphorylase Kinase, domain 1"/>
    <property type="match status" value="1"/>
</dbReference>
<dbReference type="SMART" id="SM00220">
    <property type="entry name" value="S_TKc"/>
    <property type="match status" value="1"/>
</dbReference>
<name>A0A252BVU1_9PROT</name>
<dbReference type="Gene3D" id="1.10.510.10">
    <property type="entry name" value="Transferase(Phosphotransferase) domain 1"/>
    <property type="match status" value="1"/>
</dbReference>
<dbReference type="Proteomes" id="UP000194931">
    <property type="component" value="Unassembled WGS sequence"/>
</dbReference>
<evidence type="ECO:0000256" key="3">
    <source>
        <dbReference type="ARBA" id="ARBA00022777"/>
    </source>
</evidence>
<keyword evidence="7" id="KW-1185">Reference proteome</keyword>
<dbReference type="PROSITE" id="PS50011">
    <property type="entry name" value="PROTEIN_KINASE_DOM"/>
    <property type="match status" value="1"/>
</dbReference>
<organism evidence="6 7">
    <name type="scientific">Acetobacter okinawensis</name>
    <dbReference type="NCBI Taxonomy" id="1076594"/>
    <lineage>
        <taxon>Bacteria</taxon>
        <taxon>Pseudomonadati</taxon>
        <taxon>Pseudomonadota</taxon>
        <taxon>Alphaproteobacteria</taxon>
        <taxon>Acetobacterales</taxon>
        <taxon>Acetobacteraceae</taxon>
        <taxon>Acetobacter</taxon>
    </lineage>
</organism>
<evidence type="ECO:0000256" key="4">
    <source>
        <dbReference type="ARBA" id="ARBA00022840"/>
    </source>
</evidence>
<evidence type="ECO:0000259" key="5">
    <source>
        <dbReference type="PROSITE" id="PS50011"/>
    </source>
</evidence>
<evidence type="ECO:0000313" key="6">
    <source>
        <dbReference type="EMBL" id="OUJ12921.1"/>
    </source>
</evidence>
<dbReference type="PANTHER" id="PTHR43289:SF34">
    <property type="entry name" value="SERINE_THREONINE-PROTEIN KINASE YBDM-RELATED"/>
    <property type="match status" value="1"/>
</dbReference>
<dbReference type="InterPro" id="IPR000719">
    <property type="entry name" value="Prot_kinase_dom"/>
</dbReference>
<dbReference type="OrthoDB" id="9801841at2"/>
<keyword evidence="4" id="KW-0067">ATP-binding</keyword>
<evidence type="ECO:0000256" key="2">
    <source>
        <dbReference type="ARBA" id="ARBA00022741"/>
    </source>
</evidence>
<dbReference type="EMBL" id="JOPJ01000008">
    <property type="protein sequence ID" value="OUJ12921.1"/>
    <property type="molecule type" value="Genomic_DNA"/>
</dbReference>
<dbReference type="SUPFAM" id="SSF56112">
    <property type="entry name" value="Protein kinase-like (PK-like)"/>
    <property type="match status" value="1"/>
</dbReference>
<dbReference type="GO" id="GO:0004674">
    <property type="term" value="F:protein serine/threonine kinase activity"/>
    <property type="evidence" value="ECO:0007669"/>
    <property type="project" value="TreeGrafter"/>
</dbReference>
<reference evidence="7" key="1">
    <citation type="submission" date="2014-06" db="EMBL/GenBank/DDBJ databases">
        <authorList>
            <person name="Winans N.J."/>
            <person name="Newell P.D."/>
            <person name="Douglas A.E."/>
        </authorList>
    </citation>
    <scope>NUCLEOTIDE SEQUENCE [LARGE SCALE GENOMIC DNA]</scope>
</reference>
<keyword evidence="3" id="KW-0418">Kinase</keyword>
<dbReference type="AlphaFoldDB" id="A0A252BVU1"/>
<keyword evidence="2" id="KW-0547">Nucleotide-binding</keyword>
<comment type="caution">
    <text evidence="6">The sequence shown here is derived from an EMBL/GenBank/DDBJ whole genome shotgun (WGS) entry which is preliminary data.</text>
</comment>
<dbReference type="GO" id="GO:0005524">
    <property type="term" value="F:ATP binding"/>
    <property type="evidence" value="ECO:0007669"/>
    <property type="project" value="UniProtKB-KW"/>
</dbReference>
<keyword evidence="1" id="KW-0808">Transferase</keyword>
<protein>
    <recommendedName>
        <fullName evidence="5">Protein kinase domain-containing protein</fullName>
    </recommendedName>
</protein>
<feature type="domain" description="Protein kinase" evidence="5">
    <location>
        <begin position="16"/>
        <end position="270"/>
    </location>
</feature>
<accession>A0A252BVU1</accession>
<sequence>MAQSMAKYAMDVSRRYPLLAAVGRGQQAALWRTRDLEGFSLFPLVIKSLHPALAEDRAARAMFCQEAEVLSCNGQAWGPRLYDRHTQIKYPFFVREYSVGVAFAQLGKNVARKQQLMWLADVAQALSSLHAGGWVHGDIKPANIICGPHGKARLVDFGSAYRRFDMALDVTPWRGWQVPLSGSVAYQPPADTADGAASYDTRRDLYALAVIVHEVCTGRHPFRNGREPEAQAPLGVSKVLWRRVLAALTLDPAVRRNGAVWLMGGKDRWSWSSGRAA</sequence>
<proteinExistence type="predicted"/>
<evidence type="ECO:0000256" key="1">
    <source>
        <dbReference type="ARBA" id="ARBA00022679"/>
    </source>
</evidence>
<dbReference type="PANTHER" id="PTHR43289">
    <property type="entry name" value="MITOGEN-ACTIVATED PROTEIN KINASE KINASE KINASE 20-RELATED"/>
    <property type="match status" value="1"/>
</dbReference>
<evidence type="ECO:0000313" key="7">
    <source>
        <dbReference type="Proteomes" id="UP000194931"/>
    </source>
</evidence>
<dbReference type="InterPro" id="IPR011009">
    <property type="entry name" value="Kinase-like_dom_sf"/>
</dbReference>
<gene>
    <name evidence="6" type="ORF">HK26_12255</name>
</gene>
<dbReference type="Pfam" id="PF00069">
    <property type="entry name" value="Pkinase"/>
    <property type="match status" value="1"/>
</dbReference>